<dbReference type="RefSeq" id="XP_060288451.1">
    <property type="nucleotide sequence ID" value="XM_060429436.1"/>
</dbReference>
<evidence type="ECO:0000313" key="2">
    <source>
        <dbReference type="EMBL" id="KAK1772238.1"/>
    </source>
</evidence>
<dbReference type="EMBL" id="MU838997">
    <property type="protein sequence ID" value="KAK1772238.1"/>
    <property type="molecule type" value="Genomic_DNA"/>
</dbReference>
<protein>
    <recommendedName>
        <fullName evidence="4">CBM1 domain-containing protein</fullName>
    </recommendedName>
</protein>
<feature type="chain" id="PRO_5042534749" description="CBM1 domain-containing protein" evidence="1">
    <location>
        <begin position="21"/>
        <end position="407"/>
    </location>
</feature>
<keyword evidence="1" id="KW-0732">Signal</keyword>
<gene>
    <name evidence="2" type="ORF">QBC33DRAFT_553690</name>
</gene>
<reference evidence="2" key="1">
    <citation type="submission" date="2023-06" db="EMBL/GenBank/DDBJ databases">
        <title>Genome-scale phylogeny and comparative genomics of the fungal order Sordariales.</title>
        <authorList>
            <consortium name="Lawrence Berkeley National Laboratory"/>
            <person name="Hensen N."/>
            <person name="Bonometti L."/>
            <person name="Westerberg I."/>
            <person name="Brannstrom I.O."/>
            <person name="Guillou S."/>
            <person name="Cros-Aarteil S."/>
            <person name="Calhoun S."/>
            <person name="Haridas S."/>
            <person name="Kuo A."/>
            <person name="Mondo S."/>
            <person name="Pangilinan J."/>
            <person name="Riley R."/>
            <person name="Labutti K."/>
            <person name="Andreopoulos B."/>
            <person name="Lipzen A."/>
            <person name="Chen C."/>
            <person name="Yanf M."/>
            <person name="Daum C."/>
            <person name="Ng V."/>
            <person name="Clum A."/>
            <person name="Steindorff A."/>
            <person name="Ohm R."/>
            <person name="Martin F."/>
            <person name="Silar P."/>
            <person name="Natvig D."/>
            <person name="Lalanne C."/>
            <person name="Gautier V."/>
            <person name="Ament-Velasquez S.L."/>
            <person name="Kruys A."/>
            <person name="Hutchinson M.I."/>
            <person name="Powell A.J."/>
            <person name="Barry K."/>
            <person name="Miller A.N."/>
            <person name="Grigoriev I.V."/>
            <person name="Debuchy R."/>
            <person name="Gladieux P."/>
            <person name="Thoren M.H."/>
            <person name="Johannesson H."/>
        </authorList>
    </citation>
    <scope>NUCLEOTIDE SEQUENCE</scope>
    <source>
        <strain evidence="2">8032-3</strain>
    </source>
</reference>
<evidence type="ECO:0008006" key="4">
    <source>
        <dbReference type="Google" id="ProtNLM"/>
    </source>
</evidence>
<keyword evidence="3" id="KW-1185">Reference proteome</keyword>
<sequence>MKNLGFVALSGLALLQGAAAVCCRTNKCLKAIVYTGQDGLADCSANLIVTVTPSASTLTQTVTDVESAVATALLTKATTETASTETLLFTETTTITASTETDIISETTTVPVTTTDVQLAAGVTSTSTVYLVNLKARQTGSPLPGYASGVCPDWDKYVEACKCAGVVPITVTATAATETVTVTADSAVTSTMSTLSSTQTDTVSVTATTSSTQTDTISLTETVTTTETTTASSTTTVLTTSTPTTVVPLTCKPQGLNFRVSSPLNDGTTRWMNVINKATIAWQTFSSGSTGTDLYSSTWVLDSNGYLGLANAIAPDTSVLVAYVDLSKTGASVAVQAKPKPDVEAAVAAGTFGRVTGCVNAATSEVTLSANGRSNILTCGNGLYLSTGNGVDIRSDCVQLFPTGNQV</sequence>
<feature type="signal peptide" evidence="1">
    <location>
        <begin position="1"/>
        <end position="20"/>
    </location>
</feature>
<dbReference type="Proteomes" id="UP001244011">
    <property type="component" value="Unassembled WGS sequence"/>
</dbReference>
<accession>A0AAJ0C8R0</accession>
<name>A0AAJ0C8R0_9PEZI</name>
<proteinExistence type="predicted"/>
<evidence type="ECO:0000256" key="1">
    <source>
        <dbReference type="SAM" id="SignalP"/>
    </source>
</evidence>
<evidence type="ECO:0000313" key="3">
    <source>
        <dbReference type="Proteomes" id="UP001244011"/>
    </source>
</evidence>
<dbReference type="GeneID" id="85312623"/>
<dbReference type="AlphaFoldDB" id="A0AAJ0C8R0"/>
<organism evidence="2 3">
    <name type="scientific">Phialemonium atrogriseum</name>
    <dbReference type="NCBI Taxonomy" id="1093897"/>
    <lineage>
        <taxon>Eukaryota</taxon>
        <taxon>Fungi</taxon>
        <taxon>Dikarya</taxon>
        <taxon>Ascomycota</taxon>
        <taxon>Pezizomycotina</taxon>
        <taxon>Sordariomycetes</taxon>
        <taxon>Sordariomycetidae</taxon>
        <taxon>Cephalothecales</taxon>
        <taxon>Cephalothecaceae</taxon>
        <taxon>Phialemonium</taxon>
    </lineage>
</organism>
<comment type="caution">
    <text evidence="2">The sequence shown here is derived from an EMBL/GenBank/DDBJ whole genome shotgun (WGS) entry which is preliminary data.</text>
</comment>